<feature type="transmembrane region" description="Helical" evidence="1">
    <location>
        <begin position="28"/>
        <end position="53"/>
    </location>
</feature>
<dbReference type="AlphaFoldDB" id="A0A2N0DDG1"/>
<evidence type="ECO:0000256" key="1">
    <source>
        <dbReference type="SAM" id="Phobius"/>
    </source>
</evidence>
<dbReference type="Proteomes" id="UP000232164">
    <property type="component" value="Unassembled WGS sequence"/>
</dbReference>
<keyword evidence="1" id="KW-0812">Transmembrane</keyword>
<keyword evidence="1" id="KW-0472">Membrane</keyword>
<feature type="transmembrane region" description="Helical" evidence="1">
    <location>
        <begin position="65"/>
        <end position="87"/>
    </location>
</feature>
<organism evidence="2 3">
    <name type="scientific">Rhizobium sullae</name>
    <name type="common">Rhizobium hedysari</name>
    <dbReference type="NCBI Taxonomy" id="50338"/>
    <lineage>
        <taxon>Bacteria</taxon>
        <taxon>Pseudomonadati</taxon>
        <taxon>Pseudomonadota</taxon>
        <taxon>Alphaproteobacteria</taxon>
        <taxon>Hyphomicrobiales</taxon>
        <taxon>Rhizobiaceae</taxon>
        <taxon>Rhizobium/Agrobacterium group</taxon>
        <taxon>Rhizobium</taxon>
    </lineage>
</organism>
<evidence type="ECO:0008006" key="4">
    <source>
        <dbReference type="Google" id="ProtNLM"/>
    </source>
</evidence>
<evidence type="ECO:0000313" key="2">
    <source>
        <dbReference type="EMBL" id="PKA44133.1"/>
    </source>
</evidence>
<keyword evidence="1" id="KW-1133">Transmembrane helix</keyword>
<accession>A0A2N0DDG1</accession>
<protein>
    <recommendedName>
        <fullName evidence="4">AEC family transporter</fullName>
    </recommendedName>
</protein>
<dbReference type="STRING" id="1041146.GCA_000427985_01155"/>
<sequence length="89" mass="9518">MHMLSVIIGGIVLLGVFALFGKLWGGDISGVAAAMKAFIPVWLMIAIINQWVGVTRADYTVFQELPILVVVFSVPAVIAAVVAWHVVKA</sequence>
<reference evidence="2 3" key="2">
    <citation type="submission" date="2017-12" db="EMBL/GenBank/DDBJ databases">
        <title>Genome sequence of Rhizobium sullae HCNT1 isolated from Sulla coronaria nodules and featuring peculiar denitrification phenotypes.</title>
        <authorList>
            <person name="De Diego-Diaz B."/>
            <person name="Treu L."/>
            <person name="Campanaro S."/>
            <person name="Da Silva Duarte V."/>
            <person name="Basaglia M."/>
            <person name="Favaro L."/>
            <person name="Casella S."/>
            <person name="Squartini A."/>
        </authorList>
    </citation>
    <scope>NUCLEOTIDE SEQUENCE [LARGE SCALE GENOMIC DNA]</scope>
    <source>
        <strain evidence="2 3">HCNT1</strain>
    </source>
</reference>
<evidence type="ECO:0000313" key="3">
    <source>
        <dbReference type="Proteomes" id="UP000232164"/>
    </source>
</evidence>
<comment type="caution">
    <text evidence="2">The sequence shown here is derived from an EMBL/GenBank/DDBJ whole genome shotgun (WGS) entry which is preliminary data.</text>
</comment>
<dbReference type="EMBL" id="PIQN01000005">
    <property type="protein sequence ID" value="PKA44133.1"/>
    <property type="molecule type" value="Genomic_DNA"/>
</dbReference>
<reference evidence="2 3" key="1">
    <citation type="submission" date="2017-11" db="EMBL/GenBank/DDBJ databases">
        <authorList>
            <person name="Han C.G."/>
        </authorList>
    </citation>
    <scope>NUCLEOTIDE SEQUENCE [LARGE SCALE GENOMIC DNA]</scope>
    <source>
        <strain evidence="2 3">HCNT1</strain>
    </source>
</reference>
<proteinExistence type="predicted"/>
<name>A0A2N0DDG1_RHISU</name>
<gene>
    <name evidence="2" type="ORF">CWR43_07485</name>
</gene>